<keyword evidence="9" id="KW-0574">Periplasm</keyword>
<dbReference type="Pfam" id="PF00753">
    <property type="entry name" value="Lactamase_B"/>
    <property type="match status" value="1"/>
</dbReference>
<dbReference type="SMART" id="SM00849">
    <property type="entry name" value="Lactamase_B"/>
    <property type="match status" value="1"/>
</dbReference>
<dbReference type="PANTHER" id="PTHR42951:SF4">
    <property type="entry name" value="ACYL-COENZYME A THIOESTERASE MBLAC2"/>
    <property type="match status" value="1"/>
</dbReference>
<dbReference type="AlphaFoldDB" id="A0A2R4SUW8"/>
<evidence type="ECO:0000256" key="7">
    <source>
        <dbReference type="ARBA" id="ARBA00022723"/>
    </source>
</evidence>
<proteinExistence type="inferred from homology"/>
<evidence type="ECO:0000256" key="6">
    <source>
        <dbReference type="ARBA" id="ARBA00012865"/>
    </source>
</evidence>
<evidence type="ECO:0000256" key="8">
    <source>
        <dbReference type="ARBA" id="ARBA00022729"/>
    </source>
</evidence>
<evidence type="ECO:0000256" key="11">
    <source>
        <dbReference type="ARBA" id="ARBA00022833"/>
    </source>
</evidence>
<reference evidence="14" key="1">
    <citation type="journal article" date="2018" name="Emerg. Microbes Infect.">
        <title>Whole-genome sequencing of a large collection of Myroides odoratimimus and Myroides odoratus isolates and antimicrobial susceptibility studies.</title>
        <authorList>
            <person name="Gunzer F."/>
            <person name="Rudolph W.W."/>
            <person name="Bunk B."/>
            <person name="Schober I."/>
            <person name="Peters S."/>
            <person name="Muller T."/>
            <person name="Oberheitmann B."/>
            <person name="Schrottner P."/>
        </authorList>
    </citation>
    <scope>NUCLEOTIDE SEQUENCE</scope>
    <source>
        <strain evidence="14">DSM 100919</strain>
    </source>
</reference>
<evidence type="ECO:0000256" key="3">
    <source>
        <dbReference type="ARBA" id="ARBA00004418"/>
    </source>
</evidence>
<dbReference type="PROSITE" id="PS00744">
    <property type="entry name" value="BETA_LACTAMASE_B_2"/>
    <property type="match status" value="1"/>
</dbReference>
<feature type="domain" description="Metallo-beta-lactamase" evidence="13">
    <location>
        <begin position="48"/>
        <end position="218"/>
    </location>
</feature>
<dbReference type="InterPro" id="IPR050855">
    <property type="entry name" value="NDM-1-like"/>
</dbReference>
<accession>A0A2R4SUW8</accession>
<evidence type="ECO:0000259" key="13">
    <source>
        <dbReference type="SMART" id="SM00849"/>
    </source>
</evidence>
<keyword evidence="11" id="KW-0862">Zinc</keyword>
<gene>
    <name evidence="14" type="primary">tus</name>
</gene>
<dbReference type="GO" id="GO:0008800">
    <property type="term" value="F:beta-lactamase activity"/>
    <property type="evidence" value="ECO:0007669"/>
    <property type="project" value="UniProtKB-EC"/>
</dbReference>
<comment type="subunit">
    <text evidence="5">Monomer.</text>
</comment>
<dbReference type="NCBIfam" id="NF000442">
    <property type="entry name" value="blaTUS"/>
    <property type="match status" value="1"/>
</dbReference>
<dbReference type="NCBIfam" id="NF033088">
    <property type="entry name" value="bla_subclass_B1"/>
    <property type="match status" value="1"/>
</dbReference>
<name>A0A2R4SUW8_MYROD</name>
<evidence type="ECO:0000256" key="10">
    <source>
        <dbReference type="ARBA" id="ARBA00022801"/>
    </source>
</evidence>
<dbReference type="GO" id="GO:0042597">
    <property type="term" value="C:periplasmic space"/>
    <property type="evidence" value="ECO:0007669"/>
    <property type="project" value="UniProtKB-SubCell"/>
</dbReference>
<keyword evidence="8" id="KW-0732">Signal</keyword>
<evidence type="ECO:0000256" key="4">
    <source>
        <dbReference type="ARBA" id="ARBA00005250"/>
    </source>
</evidence>
<evidence type="ECO:0000256" key="5">
    <source>
        <dbReference type="ARBA" id="ARBA00011245"/>
    </source>
</evidence>
<comment type="cofactor">
    <cofactor evidence="2">
        <name>Zn(2+)</name>
        <dbReference type="ChEBI" id="CHEBI:29105"/>
    </cofactor>
</comment>
<organism evidence="14">
    <name type="scientific">Myroides odoratus</name>
    <name type="common">Flavobacterium odoratum</name>
    <dbReference type="NCBI Taxonomy" id="256"/>
    <lineage>
        <taxon>Bacteria</taxon>
        <taxon>Pseudomonadati</taxon>
        <taxon>Bacteroidota</taxon>
        <taxon>Flavobacteriia</taxon>
        <taxon>Flavobacteriales</taxon>
        <taxon>Flavobacteriaceae</taxon>
        <taxon>Myroides</taxon>
    </lineage>
</organism>
<dbReference type="SUPFAM" id="SSF56281">
    <property type="entry name" value="Metallo-hydrolase/oxidoreductase"/>
    <property type="match status" value="1"/>
</dbReference>
<dbReference type="Gene3D" id="3.60.15.10">
    <property type="entry name" value="Ribonuclease Z/Hydroxyacylglutathione hydrolase-like"/>
    <property type="match status" value="1"/>
</dbReference>
<dbReference type="GO" id="GO:0017001">
    <property type="term" value="P:antibiotic catabolic process"/>
    <property type="evidence" value="ECO:0007669"/>
    <property type="project" value="InterPro"/>
</dbReference>
<dbReference type="NCBIfam" id="NF012146">
    <property type="entry name" value="blaB-IND-MUS"/>
    <property type="match status" value="1"/>
</dbReference>
<evidence type="ECO:0000256" key="9">
    <source>
        <dbReference type="ARBA" id="ARBA00022764"/>
    </source>
</evidence>
<sequence length="248" mass="28569">MYHYFSSLFVLIFSTLVYPQSDKLKIEPLNDHMYVYTTYQVFQGVEYSSNALYVVTDEGVILIDTPWDKDQYVPLVEHIRREHNKEIKWVITTHFHEDRSGGLDYFNKAGAETYTYALTNEILKQRNEPQATFTFGSTKQFNLGKEKIEVYFLGEGHSKDNTVVWFPEEAILYGGCLIKSAEATTIGNIVDGNVEAWPATIKAVKRKFKKAKVIIPGHDDWNQSGHLENTARILSDYQAQKLKNNKQL</sequence>
<comment type="subcellular location">
    <subcellularLocation>
        <location evidence="3">Periplasm</location>
    </subcellularLocation>
</comment>
<dbReference type="GO" id="GO:0046677">
    <property type="term" value="P:response to antibiotic"/>
    <property type="evidence" value="ECO:0007669"/>
    <property type="project" value="UniProtKB-KW"/>
</dbReference>
<dbReference type="GO" id="GO:0008270">
    <property type="term" value="F:zinc ion binding"/>
    <property type="evidence" value="ECO:0007669"/>
    <property type="project" value="InterPro"/>
</dbReference>
<dbReference type="PANTHER" id="PTHR42951">
    <property type="entry name" value="METALLO-BETA-LACTAMASE DOMAIN-CONTAINING"/>
    <property type="match status" value="1"/>
</dbReference>
<evidence type="ECO:0000256" key="2">
    <source>
        <dbReference type="ARBA" id="ARBA00001947"/>
    </source>
</evidence>
<dbReference type="InterPro" id="IPR036866">
    <property type="entry name" value="RibonucZ/Hydroxyglut_hydro"/>
</dbReference>
<dbReference type="EMBL" id="MF578280">
    <property type="protein sequence ID" value="AVZ66169.1"/>
    <property type="molecule type" value="Genomic_DNA"/>
</dbReference>
<dbReference type="InterPro" id="IPR001279">
    <property type="entry name" value="Metallo-B-lactamas"/>
</dbReference>
<dbReference type="NCBIfam" id="NF012229">
    <property type="entry name" value="bla_class_B_core"/>
    <property type="match status" value="1"/>
</dbReference>
<dbReference type="EC" id="3.5.2.6" evidence="6"/>
<protein>
    <recommendedName>
        <fullName evidence="6">beta-lactamase</fullName>
        <ecNumber evidence="6">3.5.2.6</ecNumber>
    </recommendedName>
</protein>
<dbReference type="NCBIfam" id="NF012137">
    <property type="entry name" value="bla_xUS"/>
    <property type="match status" value="1"/>
</dbReference>
<evidence type="ECO:0000313" key="14">
    <source>
        <dbReference type="EMBL" id="AVZ66169.1"/>
    </source>
</evidence>
<evidence type="ECO:0000256" key="1">
    <source>
        <dbReference type="ARBA" id="ARBA00001526"/>
    </source>
</evidence>
<dbReference type="InterPro" id="IPR058199">
    <property type="entry name" value="BlaB//VIM/IMP-1"/>
</dbReference>
<keyword evidence="10" id="KW-0378">Hydrolase</keyword>
<evidence type="ECO:0000256" key="12">
    <source>
        <dbReference type="ARBA" id="ARBA00023251"/>
    </source>
</evidence>
<comment type="catalytic activity">
    <reaction evidence="1">
        <text>a beta-lactam + H2O = a substituted beta-amino acid</text>
        <dbReference type="Rhea" id="RHEA:20401"/>
        <dbReference type="ChEBI" id="CHEBI:15377"/>
        <dbReference type="ChEBI" id="CHEBI:35627"/>
        <dbReference type="ChEBI" id="CHEBI:140347"/>
        <dbReference type="EC" id="3.5.2.6"/>
    </reaction>
</comment>
<keyword evidence="7" id="KW-0479">Metal-binding</keyword>
<comment type="similarity">
    <text evidence="4">Belongs to the metallo-beta-lactamase superfamily. Class-B beta-lactamase family.</text>
</comment>
<keyword evidence="12" id="KW-0046">Antibiotic resistance</keyword>
<dbReference type="InterPro" id="IPR001018">
    <property type="entry name" value="Beta-lactamase_class-B_CS"/>
</dbReference>